<dbReference type="InterPro" id="IPR022642">
    <property type="entry name" value="CheR_C"/>
</dbReference>
<dbReference type="SUPFAM" id="SSF47757">
    <property type="entry name" value="Chemotaxis receptor methyltransferase CheR, N-terminal domain"/>
    <property type="match status" value="1"/>
</dbReference>
<dbReference type="InterPro" id="IPR026024">
    <property type="entry name" value="Chemotaxis_MeTrfase_CheR"/>
</dbReference>
<dbReference type="Gene3D" id="1.10.155.10">
    <property type="entry name" value="Chemotaxis receptor methyltransferase CheR, N-terminal domain"/>
    <property type="match status" value="1"/>
</dbReference>
<dbReference type="EMBL" id="JAFEMC010000005">
    <property type="protein sequence ID" value="MBM6578004.1"/>
    <property type="molecule type" value="Genomic_DNA"/>
</dbReference>
<comment type="caution">
    <text evidence="7">The sequence shown here is derived from an EMBL/GenBank/DDBJ whole genome shotgun (WGS) entry which is preliminary data.</text>
</comment>
<dbReference type="Proteomes" id="UP000763641">
    <property type="component" value="Unassembled WGS sequence"/>
</dbReference>
<comment type="catalytic activity">
    <reaction evidence="1 5">
        <text>L-glutamyl-[protein] + S-adenosyl-L-methionine = [protein]-L-glutamate 5-O-methyl ester + S-adenosyl-L-homocysteine</text>
        <dbReference type="Rhea" id="RHEA:24452"/>
        <dbReference type="Rhea" id="RHEA-COMP:10208"/>
        <dbReference type="Rhea" id="RHEA-COMP:10311"/>
        <dbReference type="ChEBI" id="CHEBI:29973"/>
        <dbReference type="ChEBI" id="CHEBI:57856"/>
        <dbReference type="ChEBI" id="CHEBI:59789"/>
        <dbReference type="ChEBI" id="CHEBI:82795"/>
        <dbReference type="EC" id="2.1.1.80"/>
    </reaction>
</comment>
<dbReference type="InterPro" id="IPR050903">
    <property type="entry name" value="Bact_Chemotaxis_MeTrfase"/>
</dbReference>
<dbReference type="InterPro" id="IPR036804">
    <property type="entry name" value="CheR_N_sf"/>
</dbReference>
<dbReference type="PANTHER" id="PTHR24422">
    <property type="entry name" value="CHEMOTAXIS PROTEIN METHYLTRANSFERASE"/>
    <property type="match status" value="1"/>
</dbReference>
<accession>A0ABS2DAQ2</accession>
<dbReference type="SUPFAM" id="SSF53335">
    <property type="entry name" value="S-adenosyl-L-methionine-dependent methyltransferases"/>
    <property type="match status" value="1"/>
</dbReference>
<evidence type="ECO:0000256" key="3">
    <source>
        <dbReference type="ARBA" id="ARBA00022679"/>
    </source>
</evidence>
<dbReference type="InterPro" id="IPR029063">
    <property type="entry name" value="SAM-dependent_MTases_sf"/>
</dbReference>
<evidence type="ECO:0000256" key="4">
    <source>
        <dbReference type="ARBA" id="ARBA00022691"/>
    </source>
</evidence>
<organism evidence="7 8">
    <name type="scientific">Sphingomonas longa</name>
    <dbReference type="NCBI Taxonomy" id="2778730"/>
    <lineage>
        <taxon>Bacteria</taxon>
        <taxon>Pseudomonadati</taxon>
        <taxon>Pseudomonadota</taxon>
        <taxon>Alphaproteobacteria</taxon>
        <taxon>Sphingomonadales</taxon>
        <taxon>Sphingomonadaceae</taxon>
        <taxon>Sphingomonas</taxon>
    </lineage>
</organism>
<dbReference type="SMART" id="SM00138">
    <property type="entry name" value="MeTrc"/>
    <property type="match status" value="1"/>
</dbReference>
<dbReference type="InterPro" id="IPR000780">
    <property type="entry name" value="CheR_MeTrfase"/>
</dbReference>
<evidence type="ECO:0000256" key="5">
    <source>
        <dbReference type="PIRNR" id="PIRNR000410"/>
    </source>
</evidence>
<dbReference type="PIRSF" id="PIRSF000410">
    <property type="entry name" value="CheR"/>
    <property type="match status" value="1"/>
</dbReference>
<dbReference type="Pfam" id="PF01739">
    <property type="entry name" value="CheR"/>
    <property type="match status" value="1"/>
</dbReference>
<dbReference type="InterPro" id="IPR022641">
    <property type="entry name" value="CheR_N"/>
</dbReference>
<gene>
    <name evidence="7" type="ORF">ILT43_16600</name>
</gene>
<dbReference type="Pfam" id="PF03705">
    <property type="entry name" value="CheR_N"/>
    <property type="match status" value="1"/>
</dbReference>
<sequence>MMAALSPAPRPGSTDRAREFAFSAADHRTISALVYDEVGILLPDGKAQLVYGRLAPRVRACGLTSVADYIALIGNDAGERACAIDALTTNHTSFFRESHHFDDFGTRLWPALSARLAKGGRVRLWSAACSSGEEPYTWLMAALGSNRPEAQRVLGGDLRMLATDVSASVLKTARDGRYSKATLATVPSALRAAWVQGSGDTLTIDPMLRDAIAFRPLNLLGEWPIKGRFDAIFCRNVMIYFDEPTKARLQSRLADRLDVGGMLYIGHSERLVGDVAQRFECVGRTAYLKVSA</sequence>
<dbReference type="PRINTS" id="PR00996">
    <property type="entry name" value="CHERMTFRASE"/>
</dbReference>
<keyword evidence="4 5" id="KW-0949">S-adenosyl-L-methionine</keyword>
<protein>
    <recommendedName>
        <fullName evidence="5">Chemotaxis protein methyltransferase</fullName>
        <ecNumber evidence="5">2.1.1.80</ecNumber>
    </recommendedName>
</protein>
<evidence type="ECO:0000256" key="1">
    <source>
        <dbReference type="ARBA" id="ARBA00001541"/>
    </source>
</evidence>
<dbReference type="RefSeq" id="WP_204200101.1">
    <property type="nucleotide sequence ID" value="NZ_JAFEMC010000005.1"/>
</dbReference>
<comment type="function">
    <text evidence="5">Methylation of the membrane-bound methyl-accepting chemotaxis proteins (MCP) to form gamma-glutamyl methyl ester residues in MCP.</text>
</comment>
<evidence type="ECO:0000313" key="7">
    <source>
        <dbReference type="EMBL" id="MBM6578004.1"/>
    </source>
</evidence>
<proteinExistence type="predicted"/>
<feature type="domain" description="CheR-type methyltransferase" evidence="6">
    <location>
        <begin position="15"/>
        <end position="292"/>
    </location>
</feature>
<keyword evidence="2 5" id="KW-0489">Methyltransferase</keyword>
<dbReference type="PANTHER" id="PTHR24422:SF19">
    <property type="entry name" value="CHEMOTAXIS PROTEIN METHYLTRANSFERASE"/>
    <property type="match status" value="1"/>
</dbReference>
<keyword evidence="3 5" id="KW-0808">Transferase</keyword>
<dbReference type="PROSITE" id="PS50123">
    <property type="entry name" value="CHER"/>
    <property type="match status" value="1"/>
</dbReference>
<dbReference type="Gene3D" id="3.40.50.150">
    <property type="entry name" value="Vaccinia Virus protein VP39"/>
    <property type="match status" value="1"/>
</dbReference>
<evidence type="ECO:0000259" key="6">
    <source>
        <dbReference type="PROSITE" id="PS50123"/>
    </source>
</evidence>
<evidence type="ECO:0000256" key="2">
    <source>
        <dbReference type="ARBA" id="ARBA00022603"/>
    </source>
</evidence>
<reference evidence="7 8" key="1">
    <citation type="submission" date="2020-12" db="EMBL/GenBank/DDBJ databases">
        <title>Sphingomonas sp.</title>
        <authorList>
            <person name="Kim M.K."/>
        </authorList>
    </citation>
    <scope>NUCLEOTIDE SEQUENCE [LARGE SCALE GENOMIC DNA]</scope>
    <source>
        <strain evidence="7 8">BT552</strain>
    </source>
</reference>
<dbReference type="EC" id="2.1.1.80" evidence="5"/>
<keyword evidence="8" id="KW-1185">Reference proteome</keyword>
<evidence type="ECO:0000313" key="8">
    <source>
        <dbReference type="Proteomes" id="UP000763641"/>
    </source>
</evidence>
<name>A0ABS2DAQ2_9SPHN</name>